<evidence type="ECO:0000313" key="5">
    <source>
        <dbReference type="Proteomes" id="UP001524460"/>
    </source>
</evidence>
<dbReference type="PANTHER" id="PTHR42949:SF3">
    <property type="entry name" value="ANAEROBIC GLYCEROL-3-PHOSPHATE DEHYDROGENASE SUBUNIT B"/>
    <property type="match status" value="1"/>
</dbReference>
<dbReference type="EMBL" id="JANEYT010000094">
    <property type="protein sequence ID" value="MCQ1060875.1"/>
    <property type="molecule type" value="Genomic_DNA"/>
</dbReference>
<proteinExistence type="predicted"/>
<dbReference type="Proteomes" id="UP001524460">
    <property type="component" value="Unassembled WGS sequence"/>
</dbReference>
<evidence type="ECO:0000259" key="2">
    <source>
        <dbReference type="Pfam" id="PF04324"/>
    </source>
</evidence>
<reference evidence="4 5" key="1">
    <citation type="submission" date="2022-07" db="EMBL/GenBank/DDBJ databases">
        <title>Photobacterium pectinilyticum sp. nov., a marine bacterium isolated from surface seawater of Qingdao offshore.</title>
        <authorList>
            <person name="Wang X."/>
        </authorList>
    </citation>
    <scope>NUCLEOTIDE SEQUENCE [LARGE SCALE GENOMIC DNA]</scope>
    <source>
        <strain evidence="4 5">ZSDE20</strain>
    </source>
</reference>
<feature type="domain" description="FAD/NAD(P)-binding" evidence="3">
    <location>
        <begin position="5"/>
        <end position="310"/>
    </location>
</feature>
<evidence type="ECO:0000256" key="1">
    <source>
        <dbReference type="ARBA" id="ARBA00023002"/>
    </source>
</evidence>
<sequence length="464" mass="50067">MDNTFDLIIIGAGPSGIAAAVTGSSLGLKILVVDEQPEPGGQIYRSMERSRPENIDILGKDYFAGKPLIEVFRASDVTYMPNTTVLNIASDFEVDLLTGGVVERVRGQRMLLCIGAVERPVPIKNWTLLGVMGAAAADILFKSANMVPTEPVVLAGSGPLMLLAACHLIDNGVEIAAMVETASIKDYIKAAPFLPKALFNLSYLFKGLQMRLKIKRAGVPLYIGCRDLEVVGDNQAEGLRFRYLGKQKDIAANTVLLHEGVVPNLRLSQSLNCEHQWYAPQRYFKPELDTWGQTSVAGVSIAGDSAGIGGGPIATAKGHLAALDCAQKLGKISEEVRDQLALEHRKNLNKELSIRPFLDHVFPPNPQLANPADDEILICRCEEITAGQVRMAIAQGARHPAQIKGKTRAGMGPCQGRMCAATISEMIADCCAIDIQEVGSLKIRTPLKPLSIEQYANMALSEKS</sequence>
<feature type="domain" description="BFD-like [2Fe-2S]-binding" evidence="2">
    <location>
        <begin position="377"/>
        <end position="428"/>
    </location>
</feature>
<dbReference type="Gene3D" id="1.10.10.1100">
    <property type="entry name" value="BFD-like [2Fe-2S]-binding domain"/>
    <property type="match status" value="1"/>
</dbReference>
<dbReference type="InterPro" id="IPR023753">
    <property type="entry name" value="FAD/NAD-binding_dom"/>
</dbReference>
<dbReference type="PIRSF" id="PIRSF037495">
    <property type="entry name" value="Opine_OX_OoxA/HcnB"/>
    <property type="match status" value="1"/>
</dbReference>
<dbReference type="SUPFAM" id="SSF51905">
    <property type="entry name" value="FAD/NAD(P)-binding domain"/>
    <property type="match status" value="1"/>
</dbReference>
<dbReference type="PRINTS" id="PR00368">
    <property type="entry name" value="FADPNR"/>
</dbReference>
<gene>
    <name evidence="4" type="ORF">NHN17_22790</name>
</gene>
<comment type="caution">
    <text evidence="4">The sequence shown here is derived from an EMBL/GenBank/DDBJ whole genome shotgun (WGS) entry which is preliminary data.</text>
</comment>
<dbReference type="PRINTS" id="PR00469">
    <property type="entry name" value="PNDRDTASEII"/>
</dbReference>
<dbReference type="CDD" id="cd19946">
    <property type="entry name" value="GlpA-like_Fer2_BFD-like"/>
    <property type="match status" value="1"/>
</dbReference>
<dbReference type="InterPro" id="IPR041854">
    <property type="entry name" value="BFD-like_2Fe2S-bd_dom_sf"/>
</dbReference>
<dbReference type="RefSeq" id="WP_255044971.1">
    <property type="nucleotide sequence ID" value="NZ_JANEYT010000094.1"/>
</dbReference>
<dbReference type="Gene3D" id="3.50.50.60">
    <property type="entry name" value="FAD/NAD(P)-binding domain"/>
    <property type="match status" value="2"/>
</dbReference>
<dbReference type="Pfam" id="PF07992">
    <property type="entry name" value="Pyr_redox_2"/>
    <property type="match status" value="1"/>
</dbReference>
<protein>
    <submittedName>
        <fullName evidence="4">FAD-dependent oxidoreductase</fullName>
    </submittedName>
</protein>
<organism evidence="4 5">
    <name type="scientific">Photobacterium pectinilyticum</name>
    <dbReference type="NCBI Taxonomy" id="2906793"/>
    <lineage>
        <taxon>Bacteria</taxon>
        <taxon>Pseudomonadati</taxon>
        <taxon>Pseudomonadota</taxon>
        <taxon>Gammaproteobacteria</taxon>
        <taxon>Vibrionales</taxon>
        <taxon>Vibrionaceae</taxon>
        <taxon>Photobacterium</taxon>
    </lineage>
</organism>
<dbReference type="PANTHER" id="PTHR42949">
    <property type="entry name" value="ANAEROBIC GLYCEROL-3-PHOSPHATE DEHYDROGENASE SUBUNIT B"/>
    <property type="match status" value="1"/>
</dbReference>
<name>A0ABT1N7Z0_9GAMM</name>
<dbReference type="InterPro" id="IPR017224">
    <property type="entry name" value="Opine_Oxase_asu/HCN_bsu"/>
</dbReference>
<evidence type="ECO:0000313" key="4">
    <source>
        <dbReference type="EMBL" id="MCQ1060875.1"/>
    </source>
</evidence>
<keyword evidence="5" id="KW-1185">Reference proteome</keyword>
<accession>A0ABT1N7Z0</accession>
<dbReference type="Pfam" id="PF04324">
    <property type="entry name" value="Fer2_BFD"/>
    <property type="match status" value="1"/>
</dbReference>
<dbReference type="InterPro" id="IPR051691">
    <property type="entry name" value="Metab_Enz_Cyan_OpOx_G3PDH"/>
</dbReference>
<evidence type="ECO:0000259" key="3">
    <source>
        <dbReference type="Pfam" id="PF07992"/>
    </source>
</evidence>
<dbReference type="InterPro" id="IPR036188">
    <property type="entry name" value="FAD/NAD-bd_sf"/>
</dbReference>
<keyword evidence="1" id="KW-0560">Oxidoreductase</keyword>
<dbReference type="InterPro" id="IPR007419">
    <property type="entry name" value="BFD-like_2Fe2S-bd_dom"/>
</dbReference>